<keyword evidence="3" id="KW-0430">Lectin</keyword>
<reference evidence="10" key="1">
    <citation type="submission" date="2025-08" db="UniProtKB">
        <authorList>
            <consortium name="Ensembl"/>
        </authorList>
    </citation>
    <scope>IDENTIFICATION</scope>
</reference>
<evidence type="ECO:0000256" key="2">
    <source>
        <dbReference type="ARBA" id="ARBA00022692"/>
    </source>
</evidence>
<dbReference type="Gene3D" id="3.10.100.10">
    <property type="entry name" value="Mannose-Binding Protein A, subunit A"/>
    <property type="match status" value="1"/>
</dbReference>
<comment type="subcellular location">
    <subcellularLocation>
        <location evidence="1">Membrane</location>
        <topology evidence="1">Single-pass type II membrane protein</topology>
    </subcellularLocation>
</comment>
<dbReference type="InterPro" id="IPR033992">
    <property type="entry name" value="NKR-like_CTLD"/>
</dbReference>
<dbReference type="SMART" id="SM00034">
    <property type="entry name" value="CLECT"/>
    <property type="match status" value="1"/>
</dbReference>
<dbReference type="Pfam" id="PF00059">
    <property type="entry name" value="Lectin_C"/>
    <property type="match status" value="1"/>
</dbReference>
<organism evidence="10 11">
    <name type="scientific">Mus spicilegus</name>
    <name type="common">Mound-building mouse</name>
    <dbReference type="NCBI Taxonomy" id="10103"/>
    <lineage>
        <taxon>Eukaryota</taxon>
        <taxon>Metazoa</taxon>
        <taxon>Chordata</taxon>
        <taxon>Craniata</taxon>
        <taxon>Vertebrata</taxon>
        <taxon>Euteleostomi</taxon>
        <taxon>Mammalia</taxon>
        <taxon>Eutheria</taxon>
        <taxon>Euarchontoglires</taxon>
        <taxon>Glires</taxon>
        <taxon>Rodentia</taxon>
        <taxon>Myomorpha</taxon>
        <taxon>Muroidea</taxon>
        <taxon>Muridae</taxon>
        <taxon>Murinae</taxon>
        <taxon>Mus</taxon>
        <taxon>Mus</taxon>
    </lineage>
</organism>
<name>A0A8C6MYS0_MUSSI</name>
<evidence type="ECO:0000256" key="6">
    <source>
        <dbReference type="ARBA" id="ARBA00023136"/>
    </source>
</evidence>
<evidence type="ECO:0000256" key="5">
    <source>
        <dbReference type="ARBA" id="ARBA00022989"/>
    </source>
</evidence>
<dbReference type="InterPro" id="IPR016186">
    <property type="entry name" value="C-type_lectin-like/link_sf"/>
</dbReference>
<dbReference type="GO" id="GO:0009986">
    <property type="term" value="C:cell surface"/>
    <property type="evidence" value="ECO:0007669"/>
    <property type="project" value="TreeGrafter"/>
</dbReference>
<dbReference type="InterPro" id="IPR001304">
    <property type="entry name" value="C-type_lectin-like"/>
</dbReference>
<dbReference type="PANTHER" id="PTHR46784:SF1">
    <property type="entry name" value="KILLER CELL LECTIN-LIKE RECEPTOR SUBFAMILY B MEMBER 1"/>
    <property type="match status" value="1"/>
</dbReference>
<evidence type="ECO:0000259" key="9">
    <source>
        <dbReference type="PROSITE" id="PS50041"/>
    </source>
</evidence>
<dbReference type="CDD" id="cd03593">
    <property type="entry name" value="CLECT_NK_receptors_like"/>
    <property type="match status" value="1"/>
</dbReference>
<evidence type="ECO:0000256" key="8">
    <source>
        <dbReference type="SAM" id="Phobius"/>
    </source>
</evidence>
<dbReference type="GO" id="GO:0042269">
    <property type="term" value="P:regulation of natural killer cell mediated cytotoxicity"/>
    <property type="evidence" value="ECO:0007669"/>
    <property type="project" value="TreeGrafter"/>
</dbReference>
<dbReference type="PANTHER" id="PTHR46784">
    <property type="entry name" value="KILLER CELL LECTIN-LIKE RECEPTOR SUBFAMILY B MEMBER 1"/>
    <property type="match status" value="1"/>
</dbReference>
<protein>
    <submittedName>
        <fullName evidence="10">Killer cell lectin-like receptor subfamily B member 1C</fullName>
    </submittedName>
</protein>
<keyword evidence="7" id="KW-1015">Disulfide bond</keyword>
<evidence type="ECO:0000256" key="4">
    <source>
        <dbReference type="ARBA" id="ARBA00022968"/>
    </source>
</evidence>
<dbReference type="InterPro" id="IPR051527">
    <property type="entry name" value="KLR_subfamily_B"/>
</dbReference>
<keyword evidence="11" id="KW-1185">Reference proteome</keyword>
<dbReference type="AlphaFoldDB" id="A0A8C6MYS0"/>
<dbReference type="FunFam" id="3.10.100.10:FF:000077">
    <property type="entry name" value="Killer cell lectin-like receptor subfamily B member 1A"/>
    <property type="match status" value="1"/>
</dbReference>
<keyword evidence="2 8" id="KW-0812">Transmembrane</keyword>
<evidence type="ECO:0000313" key="11">
    <source>
        <dbReference type="Proteomes" id="UP000694415"/>
    </source>
</evidence>
<keyword evidence="6 8" id="KW-0472">Membrane</keyword>
<dbReference type="InterPro" id="IPR016187">
    <property type="entry name" value="CTDL_fold"/>
</dbReference>
<keyword evidence="5 8" id="KW-1133">Transmembrane helix</keyword>
<dbReference type="GO" id="GO:0005886">
    <property type="term" value="C:plasma membrane"/>
    <property type="evidence" value="ECO:0007669"/>
    <property type="project" value="TreeGrafter"/>
</dbReference>
<dbReference type="Proteomes" id="UP000694415">
    <property type="component" value="Unplaced"/>
</dbReference>
<evidence type="ECO:0000313" key="10">
    <source>
        <dbReference type="Ensembl" id="ENSMSIP00000022472.1"/>
    </source>
</evidence>
<reference evidence="10" key="2">
    <citation type="submission" date="2025-09" db="UniProtKB">
        <authorList>
            <consortium name="Ensembl"/>
        </authorList>
    </citation>
    <scope>IDENTIFICATION</scope>
</reference>
<dbReference type="Ensembl" id="ENSMSIT00000028335.1">
    <property type="protein sequence ID" value="ENSMSIP00000022472.1"/>
    <property type="gene ID" value="ENSMSIG00000019052.1"/>
</dbReference>
<dbReference type="SUPFAM" id="SSF56436">
    <property type="entry name" value="C-type lectin-like"/>
    <property type="match status" value="1"/>
</dbReference>
<dbReference type="PROSITE" id="PS50041">
    <property type="entry name" value="C_TYPE_LECTIN_2"/>
    <property type="match status" value="1"/>
</dbReference>
<dbReference type="GO" id="GO:0030246">
    <property type="term" value="F:carbohydrate binding"/>
    <property type="evidence" value="ECO:0007669"/>
    <property type="project" value="UniProtKB-KW"/>
</dbReference>
<feature type="transmembrane region" description="Helical" evidence="8">
    <location>
        <begin position="93"/>
        <end position="114"/>
    </location>
</feature>
<dbReference type="GO" id="GO:0038023">
    <property type="term" value="F:signaling receptor activity"/>
    <property type="evidence" value="ECO:0007669"/>
    <property type="project" value="TreeGrafter"/>
</dbReference>
<feature type="domain" description="C-type lectin" evidence="9">
    <location>
        <begin position="149"/>
        <end position="259"/>
    </location>
</feature>
<dbReference type="GeneTree" id="ENSGT00940000154685"/>
<sequence>MEKPSETGVSGCGHRAEHSQRTSLCSLHPKGLGVCPFSPPVKCCISCEMDTASIYLGLKPSRTLGAQHESPPSLPPDACRCPRSHRLALKLSCAGLILLVLTLIGMSVLVRVLIQKPSIEKCYVLIQENLNKITDSPAKQECPQHWLSHRDKCFHVSQVSNTWKEGQADCGRKGATLLLIQDQEELRFLQDSIKEKYNSFWIGLRYTLPDMNWKWINGTSFNSDVLKITGVTENVSCAAISGDKVTSESCSSDNRWICQKELNHETPSNDS</sequence>
<proteinExistence type="predicted"/>
<evidence type="ECO:0000256" key="3">
    <source>
        <dbReference type="ARBA" id="ARBA00022734"/>
    </source>
</evidence>
<evidence type="ECO:0000256" key="7">
    <source>
        <dbReference type="ARBA" id="ARBA00023157"/>
    </source>
</evidence>
<keyword evidence="4" id="KW-0735">Signal-anchor</keyword>
<accession>A0A8C6MYS0</accession>
<evidence type="ECO:0000256" key="1">
    <source>
        <dbReference type="ARBA" id="ARBA00004606"/>
    </source>
</evidence>